<evidence type="ECO:0000256" key="7">
    <source>
        <dbReference type="ARBA" id="ARBA00023180"/>
    </source>
</evidence>
<evidence type="ECO:0000256" key="2">
    <source>
        <dbReference type="ARBA" id="ARBA00022692"/>
    </source>
</evidence>
<accession>A0A8S1QP74</accession>
<feature type="domain" description="Vacuolar sorting receptor thioredoxin-like" evidence="10">
    <location>
        <begin position="31"/>
        <end position="183"/>
    </location>
</feature>
<comment type="subcellular location">
    <subcellularLocation>
        <location evidence="8">Endomembrane system</location>
        <topology evidence="8">Single-pass membrane protein</topology>
    </subcellularLocation>
    <subcellularLocation>
        <location evidence="1">Membrane</location>
        <topology evidence="1">Single-pass type I membrane protein</topology>
    </subcellularLocation>
</comment>
<evidence type="ECO:0000259" key="10">
    <source>
        <dbReference type="Pfam" id="PF25011"/>
    </source>
</evidence>
<evidence type="ECO:0000256" key="9">
    <source>
        <dbReference type="SAM" id="Phobius"/>
    </source>
</evidence>
<dbReference type="PANTHER" id="PTHR22702">
    <property type="entry name" value="PROTEASE-ASSOCIATED DOMAIN-CONTAINING PROTEIN"/>
    <property type="match status" value="1"/>
</dbReference>
<evidence type="ECO:0000256" key="4">
    <source>
        <dbReference type="ARBA" id="ARBA00022737"/>
    </source>
</evidence>
<dbReference type="Pfam" id="PF25011">
    <property type="entry name" value="VSR_TRX"/>
    <property type="match status" value="1"/>
</dbReference>
<name>A0A8S1QP74_9CILI</name>
<evidence type="ECO:0000256" key="3">
    <source>
        <dbReference type="ARBA" id="ARBA00022729"/>
    </source>
</evidence>
<protein>
    <recommendedName>
        <fullName evidence="10">Vacuolar sorting receptor thioredoxin-like domain-containing protein</fullName>
    </recommendedName>
</protein>
<sequence>MLLLSFLIARCFATVNPINLTIGIDITNKDSLSYLGKLEQHYQQFQAKGLTLNILNHILPCYTCQKRHNYTKPEPNCYGGGRYCQFSSYANGQLLLTEIIRQKCIFTNDIFIFLNYINLFQQDCLENPHYTYCSQHILQNILNYDVEELDQCINASFLGEGDQALLENFILSQEMKQQYNQSTLTVYLNHQDISHLEFADMIIHICQKLKNDPPDYCNIHSLLVQNTSIQLQDEIYFYLFIIFLLLLIWISIRVLKKVDQKVLQKGSNPIEETIGIIQEENIQ</sequence>
<keyword evidence="12" id="KW-1185">Reference proteome</keyword>
<dbReference type="OrthoDB" id="293836at2759"/>
<comment type="caution">
    <text evidence="11">The sequence shown here is derived from an EMBL/GenBank/DDBJ whole genome shotgun (WGS) entry which is preliminary data.</text>
</comment>
<keyword evidence="2 9" id="KW-0812">Transmembrane</keyword>
<organism evidence="11 12">
    <name type="scientific">Paramecium sonneborni</name>
    <dbReference type="NCBI Taxonomy" id="65129"/>
    <lineage>
        <taxon>Eukaryota</taxon>
        <taxon>Sar</taxon>
        <taxon>Alveolata</taxon>
        <taxon>Ciliophora</taxon>
        <taxon>Intramacronucleata</taxon>
        <taxon>Oligohymenophorea</taxon>
        <taxon>Peniculida</taxon>
        <taxon>Parameciidae</taxon>
        <taxon>Paramecium</taxon>
    </lineage>
</organism>
<evidence type="ECO:0000256" key="1">
    <source>
        <dbReference type="ARBA" id="ARBA00004479"/>
    </source>
</evidence>
<evidence type="ECO:0000256" key="8">
    <source>
        <dbReference type="ARBA" id="ARBA00037847"/>
    </source>
</evidence>
<evidence type="ECO:0000256" key="6">
    <source>
        <dbReference type="ARBA" id="ARBA00023136"/>
    </source>
</evidence>
<evidence type="ECO:0000313" key="12">
    <source>
        <dbReference type="Proteomes" id="UP000692954"/>
    </source>
</evidence>
<keyword evidence="3" id="KW-0732">Signal</keyword>
<dbReference type="EMBL" id="CAJJDN010000113">
    <property type="protein sequence ID" value="CAD8117336.1"/>
    <property type="molecule type" value="Genomic_DNA"/>
</dbReference>
<keyword evidence="4" id="KW-0677">Repeat</keyword>
<keyword evidence="5 9" id="KW-1133">Transmembrane helix</keyword>
<dbReference type="InterPro" id="IPR056858">
    <property type="entry name" value="VSR_TRX"/>
</dbReference>
<gene>
    <name evidence="11" type="ORF">PSON_ATCC_30995.1.T1130158</name>
</gene>
<keyword evidence="6 9" id="KW-0472">Membrane</keyword>
<proteinExistence type="predicted"/>
<feature type="transmembrane region" description="Helical" evidence="9">
    <location>
        <begin position="235"/>
        <end position="255"/>
    </location>
</feature>
<dbReference type="AlphaFoldDB" id="A0A8S1QP74"/>
<evidence type="ECO:0000313" key="11">
    <source>
        <dbReference type="EMBL" id="CAD8117336.1"/>
    </source>
</evidence>
<dbReference type="GO" id="GO:0016020">
    <property type="term" value="C:membrane"/>
    <property type="evidence" value="ECO:0007669"/>
    <property type="project" value="UniProtKB-SubCell"/>
</dbReference>
<dbReference type="PANTHER" id="PTHR22702:SF1">
    <property type="entry name" value="PROTEASE-ASSOCIATED DOMAIN-CONTAINING PROTEIN 1"/>
    <property type="match status" value="1"/>
</dbReference>
<evidence type="ECO:0000256" key="5">
    <source>
        <dbReference type="ARBA" id="ARBA00022989"/>
    </source>
</evidence>
<reference evidence="11" key="1">
    <citation type="submission" date="2021-01" db="EMBL/GenBank/DDBJ databases">
        <authorList>
            <consortium name="Genoscope - CEA"/>
            <person name="William W."/>
        </authorList>
    </citation>
    <scope>NUCLEOTIDE SEQUENCE</scope>
</reference>
<keyword evidence="7" id="KW-0325">Glycoprotein</keyword>
<dbReference type="GO" id="GO:0012505">
    <property type="term" value="C:endomembrane system"/>
    <property type="evidence" value="ECO:0007669"/>
    <property type="project" value="UniProtKB-SubCell"/>
</dbReference>
<dbReference type="Proteomes" id="UP000692954">
    <property type="component" value="Unassembled WGS sequence"/>
</dbReference>